<protein>
    <submittedName>
        <fullName evidence="2">Uncharacterized protein</fullName>
    </submittedName>
</protein>
<accession>A0A848EUM2</accession>
<comment type="caution">
    <text evidence="2">The sequence shown here is derived from an EMBL/GenBank/DDBJ whole genome shotgun (WGS) entry which is preliminary data.</text>
</comment>
<evidence type="ECO:0000313" key="3">
    <source>
        <dbReference type="Proteomes" id="UP000536773"/>
    </source>
</evidence>
<feature type="transmembrane region" description="Helical" evidence="1">
    <location>
        <begin position="49"/>
        <end position="66"/>
    </location>
</feature>
<feature type="transmembrane region" description="Helical" evidence="1">
    <location>
        <begin position="123"/>
        <end position="143"/>
    </location>
</feature>
<gene>
    <name evidence="2" type="ORF">HG933_11280</name>
</gene>
<dbReference type="Proteomes" id="UP000536773">
    <property type="component" value="Unassembled WGS sequence"/>
</dbReference>
<evidence type="ECO:0000256" key="1">
    <source>
        <dbReference type="SAM" id="Phobius"/>
    </source>
</evidence>
<keyword evidence="1" id="KW-1133">Transmembrane helix</keyword>
<feature type="transmembrane region" description="Helical" evidence="1">
    <location>
        <begin position="78"/>
        <end position="103"/>
    </location>
</feature>
<organism evidence="2 3">
    <name type="scientific">Megasphaera elsdenii</name>
    <dbReference type="NCBI Taxonomy" id="907"/>
    <lineage>
        <taxon>Bacteria</taxon>
        <taxon>Bacillati</taxon>
        <taxon>Bacillota</taxon>
        <taxon>Negativicutes</taxon>
        <taxon>Veillonellales</taxon>
        <taxon>Veillonellaceae</taxon>
        <taxon>Megasphaera</taxon>
    </lineage>
</organism>
<evidence type="ECO:0000313" key="2">
    <source>
        <dbReference type="EMBL" id="NMK39936.1"/>
    </source>
</evidence>
<name>A0A848EUM2_MEGEL</name>
<dbReference type="RefSeq" id="WP_169014002.1">
    <property type="nucleotide sequence ID" value="NZ_JABBJH010000026.1"/>
</dbReference>
<keyword evidence="1" id="KW-0812">Transmembrane</keyword>
<dbReference type="AlphaFoldDB" id="A0A848EUM2"/>
<sequence>MNDSTQNECDKVLAPKYGLYEASKILILRIVATWLSLLILWTNTENGKAFFNTLAVFAISQLLYAVSIKAYSTVRQVYSTIVIIIVAVIGLIAIAGLIGVAALVSTDGGCVISLVKSTNQIPIWGSESFIYAIAIILPIAYAFEWGSSWFAKDDIAVERRE</sequence>
<dbReference type="EMBL" id="JABBJH010000026">
    <property type="protein sequence ID" value="NMK39936.1"/>
    <property type="molecule type" value="Genomic_DNA"/>
</dbReference>
<keyword evidence="1" id="KW-0472">Membrane</keyword>
<feature type="transmembrane region" description="Helical" evidence="1">
    <location>
        <begin position="26"/>
        <end position="43"/>
    </location>
</feature>
<proteinExistence type="predicted"/>
<reference evidence="2 3" key="1">
    <citation type="submission" date="2020-04" db="EMBL/GenBank/DDBJ databases">
        <authorList>
            <person name="Hitch T.C.A."/>
            <person name="Wylensek D."/>
            <person name="Clavel T."/>
        </authorList>
    </citation>
    <scope>NUCLEOTIDE SEQUENCE [LARGE SCALE GENOMIC DNA]</scope>
    <source>
        <strain evidence="2 3">WCA-386-APC-2A</strain>
    </source>
</reference>